<evidence type="ECO:0000256" key="2">
    <source>
        <dbReference type="ARBA" id="ARBA00022833"/>
    </source>
</evidence>
<accession>A0A194R4F5</accession>
<dbReference type="GO" id="GO:0046872">
    <property type="term" value="F:metal ion binding"/>
    <property type="evidence" value="ECO:0007669"/>
    <property type="project" value="UniProtKB-KW"/>
</dbReference>
<evidence type="ECO:0000256" key="1">
    <source>
        <dbReference type="ARBA" id="ARBA00022723"/>
    </source>
</evidence>
<dbReference type="SMART" id="SM00238">
    <property type="entry name" value="BIR"/>
    <property type="match status" value="1"/>
</dbReference>
<dbReference type="InParanoid" id="A0A194R4F5"/>
<dbReference type="EMBL" id="KQ460779">
    <property type="protein sequence ID" value="KPJ12404.1"/>
    <property type="molecule type" value="Genomic_DNA"/>
</dbReference>
<keyword evidence="4" id="KW-1185">Reference proteome</keyword>
<dbReference type="PANTHER" id="PTHR46771">
    <property type="entry name" value="DETERIN"/>
    <property type="match status" value="1"/>
</dbReference>
<dbReference type="InterPro" id="IPR001370">
    <property type="entry name" value="BIR_rpt"/>
</dbReference>
<dbReference type="STRING" id="76193.A0A194R4F5"/>
<dbReference type="PANTHER" id="PTHR46771:SF5">
    <property type="entry name" value="DETERIN"/>
    <property type="match status" value="1"/>
</dbReference>
<dbReference type="Gene3D" id="1.10.1170.10">
    <property type="entry name" value="Inhibitor Of Apoptosis Protein (2mihbC-IAP-1), Chain A"/>
    <property type="match status" value="1"/>
</dbReference>
<evidence type="ECO:0000313" key="4">
    <source>
        <dbReference type="Proteomes" id="UP000053240"/>
    </source>
</evidence>
<proteinExistence type="predicted"/>
<dbReference type="InterPro" id="IPR051190">
    <property type="entry name" value="Baculoviral_IAP"/>
</dbReference>
<gene>
    <name evidence="3" type="ORF">RR48_11660</name>
</gene>
<name>A0A194R4F5_PAPMA</name>
<dbReference type="Proteomes" id="UP000053240">
    <property type="component" value="Unassembled WGS sequence"/>
</dbReference>
<protein>
    <submittedName>
        <fullName evidence="3">Baculoviral IAP repeat-containing protein 5</fullName>
    </submittedName>
</protein>
<dbReference type="AlphaFoldDB" id="A0A194R4F5"/>
<keyword evidence="2" id="KW-0862">Zinc</keyword>
<dbReference type="SUPFAM" id="SSF57924">
    <property type="entry name" value="Inhibitor of apoptosis (IAP) repeat"/>
    <property type="match status" value="1"/>
</dbReference>
<reference evidence="3 4" key="1">
    <citation type="journal article" date="2015" name="Nat. Commun.">
        <title>Outbred genome sequencing and CRISPR/Cas9 gene editing in butterflies.</title>
        <authorList>
            <person name="Li X."/>
            <person name="Fan D."/>
            <person name="Zhang W."/>
            <person name="Liu G."/>
            <person name="Zhang L."/>
            <person name="Zhao L."/>
            <person name="Fang X."/>
            <person name="Chen L."/>
            <person name="Dong Y."/>
            <person name="Chen Y."/>
            <person name="Ding Y."/>
            <person name="Zhao R."/>
            <person name="Feng M."/>
            <person name="Zhu Y."/>
            <person name="Feng Y."/>
            <person name="Jiang X."/>
            <person name="Zhu D."/>
            <person name="Xiang H."/>
            <person name="Feng X."/>
            <person name="Li S."/>
            <person name="Wang J."/>
            <person name="Zhang G."/>
            <person name="Kronforst M.R."/>
            <person name="Wang W."/>
        </authorList>
    </citation>
    <scope>NUCLEOTIDE SEQUENCE [LARGE SCALE GENOMIC DNA]</scope>
    <source>
        <strain evidence="3">Ya'a_city_454_Pm</strain>
        <tissue evidence="3">Whole body</tissue>
    </source>
</reference>
<dbReference type="PROSITE" id="PS50143">
    <property type="entry name" value="BIR_REPEAT_2"/>
    <property type="match status" value="1"/>
</dbReference>
<organism evidence="3 4">
    <name type="scientific">Papilio machaon</name>
    <name type="common">Old World swallowtail butterfly</name>
    <dbReference type="NCBI Taxonomy" id="76193"/>
    <lineage>
        <taxon>Eukaryota</taxon>
        <taxon>Metazoa</taxon>
        <taxon>Ecdysozoa</taxon>
        <taxon>Arthropoda</taxon>
        <taxon>Hexapoda</taxon>
        <taxon>Insecta</taxon>
        <taxon>Pterygota</taxon>
        <taxon>Neoptera</taxon>
        <taxon>Endopterygota</taxon>
        <taxon>Lepidoptera</taxon>
        <taxon>Glossata</taxon>
        <taxon>Ditrysia</taxon>
        <taxon>Papilionoidea</taxon>
        <taxon>Papilionidae</taxon>
        <taxon>Papilioninae</taxon>
        <taxon>Papilio</taxon>
    </lineage>
</organism>
<dbReference type="Pfam" id="PF00653">
    <property type="entry name" value="BIR"/>
    <property type="match status" value="1"/>
</dbReference>
<keyword evidence="1" id="KW-0479">Metal-binding</keyword>
<dbReference type="FunCoup" id="A0A194R4F5">
    <property type="interactions" value="461"/>
</dbReference>
<evidence type="ECO:0000313" key="3">
    <source>
        <dbReference type="EMBL" id="KPJ12404.1"/>
    </source>
</evidence>
<sequence length="103" mass="11532">MAEAGFYSVATGTDDLDAAKCFLCGKELDGWEADDDPWAEHKSHAGKCAYVQLGKNENDLLLSEFLSVVKQYMINEIKRLSEVAKEQVDEKAKAVQKKCFGRR</sequence>
<dbReference type="CDD" id="cd00022">
    <property type="entry name" value="BIR"/>
    <property type="match status" value="1"/>
</dbReference>